<organism evidence="1 2">
    <name type="scientific">Manduca sexta</name>
    <name type="common">Tobacco hawkmoth</name>
    <name type="synonym">Tobacco hornworm</name>
    <dbReference type="NCBI Taxonomy" id="7130"/>
    <lineage>
        <taxon>Eukaryota</taxon>
        <taxon>Metazoa</taxon>
        <taxon>Ecdysozoa</taxon>
        <taxon>Arthropoda</taxon>
        <taxon>Hexapoda</taxon>
        <taxon>Insecta</taxon>
        <taxon>Pterygota</taxon>
        <taxon>Neoptera</taxon>
        <taxon>Endopterygota</taxon>
        <taxon>Lepidoptera</taxon>
        <taxon>Glossata</taxon>
        <taxon>Ditrysia</taxon>
        <taxon>Bombycoidea</taxon>
        <taxon>Sphingidae</taxon>
        <taxon>Sphinginae</taxon>
        <taxon>Sphingini</taxon>
        <taxon>Manduca</taxon>
    </lineage>
</organism>
<evidence type="ECO:0000313" key="1">
    <source>
        <dbReference type="EMBL" id="KAG6456476.1"/>
    </source>
</evidence>
<gene>
    <name evidence="1" type="ORF">O3G_MSEX009743</name>
</gene>
<dbReference type="AlphaFoldDB" id="A0A921ZFG6"/>
<protein>
    <submittedName>
        <fullName evidence="1">Uncharacterized protein</fullName>
    </submittedName>
</protein>
<name>A0A921ZFG6_MANSE</name>
<accession>A0A921ZFG6</accession>
<reference evidence="1" key="2">
    <citation type="submission" date="2020-12" db="EMBL/GenBank/DDBJ databases">
        <authorList>
            <person name="Kanost M."/>
        </authorList>
    </citation>
    <scope>NUCLEOTIDE SEQUENCE</scope>
</reference>
<proteinExistence type="predicted"/>
<dbReference type="Proteomes" id="UP000791440">
    <property type="component" value="Unassembled WGS sequence"/>
</dbReference>
<sequence length="111" mass="13001">MSEGDVSLIRDEDLLRRMWQQTEDFSRKKEIRAHMYRLREERLRNLYSPDYASDGKGCEFTSPQGHVQSFADQSFQSMKSKEVRDAGSPPKEFSYRGQGAYCVFTLTLYNL</sequence>
<evidence type="ECO:0000313" key="2">
    <source>
        <dbReference type="Proteomes" id="UP000791440"/>
    </source>
</evidence>
<reference evidence="1" key="1">
    <citation type="journal article" date="2016" name="Insect Biochem. Mol. Biol.">
        <title>Multifaceted biological insights from a draft genome sequence of the tobacco hornworm moth, Manduca sexta.</title>
        <authorList>
            <person name="Kanost M.R."/>
            <person name="Arrese E.L."/>
            <person name="Cao X."/>
            <person name="Chen Y.R."/>
            <person name="Chellapilla S."/>
            <person name="Goldsmith M.R."/>
            <person name="Grosse-Wilde E."/>
            <person name="Heckel D.G."/>
            <person name="Herndon N."/>
            <person name="Jiang H."/>
            <person name="Papanicolaou A."/>
            <person name="Qu J."/>
            <person name="Soulages J.L."/>
            <person name="Vogel H."/>
            <person name="Walters J."/>
            <person name="Waterhouse R.M."/>
            <person name="Ahn S.J."/>
            <person name="Almeida F.C."/>
            <person name="An C."/>
            <person name="Aqrawi P."/>
            <person name="Bretschneider A."/>
            <person name="Bryant W.B."/>
            <person name="Bucks S."/>
            <person name="Chao H."/>
            <person name="Chevignon G."/>
            <person name="Christen J.M."/>
            <person name="Clarke D.F."/>
            <person name="Dittmer N.T."/>
            <person name="Ferguson L.C.F."/>
            <person name="Garavelou S."/>
            <person name="Gordon K.H.J."/>
            <person name="Gunaratna R.T."/>
            <person name="Han Y."/>
            <person name="Hauser F."/>
            <person name="He Y."/>
            <person name="Heidel-Fischer H."/>
            <person name="Hirsh A."/>
            <person name="Hu Y."/>
            <person name="Jiang H."/>
            <person name="Kalra D."/>
            <person name="Klinner C."/>
            <person name="Konig C."/>
            <person name="Kovar C."/>
            <person name="Kroll A.R."/>
            <person name="Kuwar S.S."/>
            <person name="Lee S.L."/>
            <person name="Lehman R."/>
            <person name="Li K."/>
            <person name="Li Z."/>
            <person name="Liang H."/>
            <person name="Lovelace S."/>
            <person name="Lu Z."/>
            <person name="Mansfield J.H."/>
            <person name="McCulloch K.J."/>
            <person name="Mathew T."/>
            <person name="Morton B."/>
            <person name="Muzny D.M."/>
            <person name="Neunemann D."/>
            <person name="Ongeri F."/>
            <person name="Pauchet Y."/>
            <person name="Pu L.L."/>
            <person name="Pyrousis I."/>
            <person name="Rao X.J."/>
            <person name="Redding A."/>
            <person name="Roesel C."/>
            <person name="Sanchez-Gracia A."/>
            <person name="Schaack S."/>
            <person name="Shukla A."/>
            <person name="Tetreau G."/>
            <person name="Wang Y."/>
            <person name="Xiong G.H."/>
            <person name="Traut W."/>
            <person name="Walsh T.K."/>
            <person name="Worley K.C."/>
            <person name="Wu D."/>
            <person name="Wu W."/>
            <person name="Wu Y.Q."/>
            <person name="Zhang X."/>
            <person name="Zou Z."/>
            <person name="Zucker H."/>
            <person name="Briscoe A.D."/>
            <person name="Burmester T."/>
            <person name="Clem R.J."/>
            <person name="Feyereisen R."/>
            <person name="Grimmelikhuijzen C.J.P."/>
            <person name="Hamodrakas S.J."/>
            <person name="Hansson B.S."/>
            <person name="Huguet E."/>
            <person name="Jermiin L.S."/>
            <person name="Lan Q."/>
            <person name="Lehman H.K."/>
            <person name="Lorenzen M."/>
            <person name="Merzendorfer H."/>
            <person name="Michalopoulos I."/>
            <person name="Morton D.B."/>
            <person name="Muthukrishnan S."/>
            <person name="Oakeshott J.G."/>
            <person name="Palmer W."/>
            <person name="Park Y."/>
            <person name="Passarelli A.L."/>
            <person name="Rozas J."/>
            <person name="Schwartz L.M."/>
            <person name="Smith W."/>
            <person name="Southgate A."/>
            <person name="Vilcinskas A."/>
            <person name="Vogt R."/>
            <person name="Wang P."/>
            <person name="Werren J."/>
            <person name="Yu X.Q."/>
            <person name="Zhou J.J."/>
            <person name="Brown S.J."/>
            <person name="Scherer S.E."/>
            <person name="Richards S."/>
            <person name="Blissard G.W."/>
        </authorList>
    </citation>
    <scope>NUCLEOTIDE SEQUENCE</scope>
</reference>
<dbReference type="EMBL" id="JH668513">
    <property type="protein sequence ID" value="KAG6456476.1"/>
    <property type="molecule type" value="Genomic_DNA"/>
</dbReference>
<comment type="caution">
    <text evidence="1">The sequence shown here is derived from an EMBL/GenBank/DDBJ whole genome shotgun (WGS) entry which is preliminary data.</text>
</comment>
<keyword evidence="2" id="KW-1185">Reference proteome</keyword>